<evidence type="ECO:0000313" key="3">
    <source>
        <dbReference type="Proteomes" id="UP000634136"/>
    </source>
</evidence>
<accession>A0A834WBH8</accession>
<feature type="region of interest" description="Disordered" evidence="1">
    <location>
        <begin position="1"/>
        <end position="29"/>
    </location>
</feature>
<comment type="caution">
    <text evidence="2">The sequence shown here is derived from an EMBL/GenBank/DDBJ whole genome shotgun (WGS) entry which is preliminary data.</text>
</comment>
<dbReference type="Proteomes" id="UP000634136">
    <property type="component" value="Unassembled WGS sequence"/>
</dbReference>
<keyword evidence="3" id="KW-1185">Reference proteome</keyword>
<evidence type="ECO:0000256" key="1">
    <source>
        <dbReference type="SAM" id="MobiDB-lite"/>
    </source>
</evidence>
<protein>
    <submittedName>
        <fullName evidence="2">Uncharacterized protein</fullName>
    </submittedName>
</protein>
<sequence length="29" mass="3539">MASVETQRRQLKEDEEHIEDHEERIIETS</sequence>
<dbReference type="EMBL" id="JAAIUW010000009">
    <property type="protein sequence ID" value="KAF7816352.1"/>
    <property type="molecule type" value="Genomic_DNA"/>
</dbReference>
<proteinExistence type="predicted"/>
<dbReference type="AlphaFoldDB" id="A0A834WBH8"/>
<gene>
    <name evidence="2" type="ORF">G2W53_030321</name>
</gene>
<reference evidence="2" key="1">
    <citation type="submission" date="2020-09" db="EMBL/GenBank/DDBJ databases">
        <title>Genome-Enabled Discovery of Anthraquinone Biosynthesis in Senna tora.</title>
        <authorList>
            <person name="Kang S.-H."/>
            <person name="Pandey R.P."/>
            <person name="Lee C.-M."/>
            <person name="Sim J.-S."/>
            <person name="Jeong J.-T."/>
            <person name="Choi B.-S."/>
            <person name="Jung M."/>
            <person name="Ginzburg D."/>
            <person name="Zhao K."/>
            <person name="Won S.Y."/>
            <person name="Oh T.-J."/>
            <person name="Yu Y."/>
            <person name="Kim N.-H."/>
            <person name="Lee O.R."/>
            <person name="Lee T.-H."/>
            <person name="Bashyal P."/>
            <person name="Kim T.-S."/>
            <person name="Lee W.-H."/>
            <person name="Kawkins C."/>
            <person name="Kim C.-K."/>
            <person name="Kim J.S."/>
            <person name="Ahn B.O."/>
            <person name="Rhee S.Y."/>
            <person name="Sohng J.K."/>
        </authorList>
    </citation>
    <scope>NUCLEOTIDE SEQUENCE</scope>
    <source>
        <tissue evidence="2">Leaf</tissue>
    </source>
</reference>
<evidence type="ECO:0000313" key="2">
    <source>
        <dbReference type="EMBL" id="KAF7816352.1"/>
    </source>
</evidence>
<name>A0A834WBH8_9FABA</name>
<organism evidence="2 3">
    <name type="scientific">Senna tora</name>
    <dbReference type="NCBI Taxonomy" id="362788"/>
    <lineage>
        <taxon>Eukaryota</taxon>
        <taxon>Viridiplantae</taxon>
        <taxon>Streptophyta</taxon>
        <taxon>Embryophyta</taxon>
        <taxon>Tracheophyta</taxon>
        <taxon>Spermatophyta</taxon>
        <taxon>Magnoliopsida</taxon>
        <taxon>eudicotyledons</taxon>
        <taxon>Gunneridae</taxon>
        <taxon>Pentapetalae</taxon>
        <taxon>rosids</taxon>
        <taxon>fabids</taxon>
        <taxon>Fabales</taxon>
        <taxon>Fabaceae</taxon>
        <taxon>Caesalpinioideae</taxon>
        <taxon>Cassia clade</taxon>
        <taxon>Senna</taxon>
    </lineage>
</organism>